<dbReference type="GO" id="GO:0007283">
    <property type="term" value="P:spermatogenesis"/>
    <property type="evidence" value="ECO:0007669"/>
    <property type="project" value="InterPro"/>
</dbReference>
<keyword evidence="2" id="KW-1185">Reference proteome</keyword>
<reference evidence="1" key="2">
    <citation type="submission" date="2025-08" db="UniProtKB">
        <authorList>
            <consortium name="Ensembl"/>
        </authorList>
    </citation>
    <scope>IDENTIFICATION</scope>
</reference>
<reference evidence="1" key="3">
    <citation type="submission" date="2025-09" db="UniProtKB">
        <authorList>
            <consortium name="Ensembl"/>
        </authorList>
    </citation>
    <scope>IDENTIFICATION</scope>
</reference>
<accession>A0AAY4E8C9</accession>
<protein>
    <submittedName>
        <fullName evidence="1">Uncharacterized protein</fullName>
    </submittedName>
</protein>
<dbReference type="Ensembl" id="ENSDCDT00010064451.1">
    <property type="protein sequence ID" value="ENSDCDP00010053917.1"/>
    <property type="gene ID" value="ENSDCDG00010031233.1"/>
</dbReference>
<proteinExistence type="predicted"/>
<organism evidence="1 2">
    <name type="scientific">Denticeps clupeoides</name>
    <name type="common">denticle herring</name>
    <dbReference type="NCBI Taxonomy" id="299321"/>
    <lineage>
        <taxon>Eukaryota</taxon>
        <taxon>Metazoa</taxon>
        <taxon>Chordata</taxon>
        <taxon>Craniata</taxon>
        <taxon>Vertebrata</taxon>
        <taxon>Euteleostomi</taxon>
        <taxon>Actinopterygii</taxon>
        <taxon>Neopterygii</taxon>
        <taxon>Teleostei</taxon>
        <taxon>Clupei</taxon>
        <taxon>Clupeiformes</taxon>
        <taxon>Denticipitoidei</taxon>
        <taxon>Denticipitidae</taxon>
        <taxon>Denticeps</taxon>
    </lineage>
</organism>
<dbReference type="Proteomes" id="UP000694580">
    <property type="component" value="Chromosome 18"/>
</dbReference>
<dbReference type="InterPro" id="IPR028145">
    <property type="entry name" value="Synaptonemal_3"/>
</dbReference>
<dbReference type="PANTHER" id="PTHR36686">
    <property type="entry name" value="SYNAPTONEMAL COMPLEX CENTRAL ELEMENT PROTEIN 3"/>
    <property type="match status" value="1"/>
</dbReference>
<dbReference type="GO" id="GO:0007130">
    <property type="term" value="P:synaptonemal complex assembly"/>
    <property type="evidence" value="ECO:0007669"/>
    <property type="project" value="InterPro"/>
</dbReference>
<sequence>MTDSPSDAGLQGSGSADNLQLNKELERVIEATENTAVQLTWMAYDMVVLRSDPERQTSLRRLMEEIRRCEEINKSWVYKNFYDRF</sequence>
<dbReference type="GO" id="GO:0007131">
    <property type="term" value="P:reciprocal meiotic recombination"/>
    <property type="evidence" value="ECO:0007669"/>
    <property type="project" value="InterPro"/>
</dbReference>
<dbReference type="Pfam" id="PF15191">
    <property type="entry name" value="Synaptonemal_3"/>
    <property type="match status" value="1"/>
</dbReference>
<dbReference type="PANTHER" id="PTHR36686:SF1">
    <property type="entry name" value="SYNAPTONEMAL COMPLEX CENTRAL ELEMENT PROTEIN 3"/>
    <property type="match status" value="1"/>
</dbReference>
<reference evidence="1 2" key="1">
    <citation type="submission" date="2020-06" db="EMBL/GenBank/DDBJ databases">
        <authorList>
            <consortium name="Wellcome Sanger Institute Data Sharing"/>
        </authorList>
    </citation>
    <scope>NUCLEOTIDE SEQUENCE [LARGE SCALE GENOMIC DNA]</scope>
</reference>
<evidence type="ECO:0000313" key="1">
    <source>
        <dbReference type="Ensembl" id="ENSDCDP00010053917.1"/>
    </source>
</evidence>
<evidence type="ECO:0000313" key="2">
    <source>
        <dbReference type="Proteomes" id="UP000694580"/>
    </source>
</evidence>
<dbReference type="GeneTree" id="ENSGT00940000176934"/>
<dbReference type="AlphaFoldDB" id="A0AAY4E8C9"/>
<name>A0AAY4E8C9_9TELE</name>